<name>A0A8H7AFB3_9EURO</name>
<dbReference type="AlphaFoldDB" id="A0A8H7AFB3"/>
<dbReference type="EMBL" id="JAACFV010000076">
    <property type="protein sequence ID" value="KAF7507029.1"/>
    <property type="molecule type" value="Genomic_DNA"/>
</dbReference>
<feature type="region of interest" description="Disordered" evidence="1">
    <location>
        <begin position="74"/>
        <end position="169"/>
    </location>
</feature>
<feature type="compositionally biased region" description="Polar residues" evidence="1">
    <location>
        <begin position="107"/>
        <end position="127"/>
    </location>
</feature>
<feature type="compositionally biased region" description="Polar residues" evidence="1">
    <location>
        <begin position="133"/>
        <end position="143"/>
    </location>
</feature>
<evidence type="ECO:0000313" key="3">
    <source>
        <dbReference type="Proteomes" id="UP000606974"/>
    </source>
</evidence>
<organism evidence="2 3">
    <name type="scientific">Endocarpon pusillum</name>
    <dbReference type="NCBI Taxonomy" id="364733"/>
    <lineage>
        <taxon>Eukaryota</taxon>
        <taxon>Fungi</taxon>
        <taxon>Dikarya</taxon>
        <taxon>Ascomycota</taxon>
        <taxon>Pezizomycotina</taxon>
        <taxon>Eurotiomycetes</taxon>
        <taxon>Chaetothyriomycetidae</taxon>
        <taxon>Verrucariales</taxon>
        <taxon>Verrucariaceae</taxon>
        <taxon>Endocarpon</taxon>
    </lineage>
</organism>
<feature type="region of interest" description="Disordered" evidence="1">
    <location>
        <begin position="1"/>
        <end position="29"/>
    </location>
</feature>
<comment type="caution">
    <text evidence="2">The sequence shown here is derived from an EMBL/GenBank/DDBJ whole genome shotgun (WGS) entry which is preliminary data.</text>
</comment>
<dbReference type="Proteomes" id="UP000606974">
    <property type="component" value="Unassembled WGS sequence"/>
</dbReference>
<gene>
    <name evidence="2" type="ORF">GJ744_011053</name>
</gene>
<keyword evidence="3" id="KW-1185">Reference proteome</keyword>
<proteinExistence type="predicted"/>
<protein>
    <submittedName>
        <fullName evidence="2">Uncharacterized protein</fullName>
    </submittedName>
</protein>
<evidence type="ECO:0000313" key="2">
    <source>
        <dbReference type="EMBL" id="KAF7507029.1"/>
    </source>
</evidence>
<accession>A0A8H7AFB3</accession>
<sequence>MSSLPIPPAWSERGYVPPEQVEVKDDEDEKGEAAYMRCFHESSKIGRVPNASYFVNSPTARAYVEKRDKELFPVREASGQPIPNPDMPTWLNKKEPFKNHVPPVSESAVTPSNAQPLSPSKTMTIPSSEDVLQPSQQIASSVPNPIDQPPIPWSIEPRTGASGPPRMIR</sequence>
<evidence type="ECO:0000256" key="1">
    <source>
        <dbReference type="SAM" id="MobiDB-lite"/>
    </source>
</evidence>
<dbReference type="OrthoDB" id="4117656at2759"/>
<reference evidence="2" key="1">
    <citation type="submission" date="2020-02" db="EMBL/GenBank/DDBJ databases">
        <authorList>
            <person name="Palmer J.M."/>
        </authorList>
    </citation>
    <scope>NUCLEOTIDE SEQUENCE</scope>
    <source>
        <strain evidence="2">EPUS1.4</strain>
        <tissue evidence="2">Thallus</tissue>
    </source>
</reference>